<dbReference type="Pfam" id="PF08620">
    <property type="entry name" value="RPAP1_C"/>
    <property type="match status" value="1"/>
</dbReference>
<dbReference type="InterPro" id="IPR016024">
    <property type="entry name" value="ARM-type_fold"/>
</dbReference>
<dbReference type="EMBL" id="JBJKFK010000008">
    <property type="protein sequence ID" value="KAL3321161.1"/>
    <property type="molecule type" value="Genomic_DNA"/>
</dbReference>
<proteinExistence type="predicted"/>
<dbReference type="SUPFAM" id="SSF48371">
    <property type="entry name" value="ARM repeat"/>
    <property type="match status" value="1"/>
</dbReference>
<reference evidence="2 3" key="1">
    <citation type="submission" date="2024-11" db="EMBL/GenBank/DDBJ databases">
        <title>Adaptive evolution of stress response genes in parasites aligns with host niche diversity.</title>
        <authorList>
            <person name="Hahn C."/>
            <person name="Resl P."/>
        </authorList>
    </citation>
    <scope>NUCLEOTIDE SEQUENCE [LARGE SCALE GENOMIC DNA]</scope>
    <source>
        <strain evidence="2">EGGRZ-B1_66</strain>
        <tissue evidence="2">Body</tissue>
    </source>
</reference>
<organism evidence="2 3">
    <name type="scientific">Cichlidogyrus casuarinus</name>
    <dbReference type="NCBI Taxonomy" id="1844966"/>
    <lineage>
        <taxon>Eukaryota</taxon>
        <taxon>Metazoa</taxon>
        <taxon>Spiralia</taxon>
        <taxon>Lophotrochozoa</taxon>
        <taxon>Platyhelminthes</taxon>
        <taxon>Monogenea</taxon>
        <taxon>Monopisthocotylea</taxon>
        <taxon>Dactylogyridea</taxon>
        <taxon>Ancyrocephalidae</taxon>
        <taxon>Cichlidogyrus</taxon>
    </lineage>
</organism>
<protein>
    <submittedName>
        <fullName evidence="2">RNA polymerase II associated protein 1</fullName>
    </submittedName>
</protein>
<gene>
    <name evidence="2" type="primary">RPAP1</name>
    <name evidence="2" type="ORF">Ciccas_000156</name>
</gene>
<dbReference type="Proteomes" id="UP001626550">
    <property type="component" value="Unassembled WGS sequence"/>
</dbReference>
<evidence type="ECO:0000313" key="2">
    <source>
        <dbReference type="EMBL" id="KAL3321161.1"/>
    </source>
</evidence>
<sequence>MSTEEIELYREEILQSIDPKILSFFIRTEKLPCVSDQEKRRPKLNNVAQFEPDKLEWTKELPAIAKSAPNCSQARFDFQGLIVPTKLVVSTKSGLYHHGEEPERAGYSISELFHLSRSAVPAQRHIALSTLAKCLASSRYGYHAPDLTPALTALLMDTHAQSQYNHSAGGLSFLLRWCLDEAVKDVTNVGTSGGISSDLVTDCLEAFEAFLCDPMGECTFDNNFFLVLLHSNQINFSSPQSMQVDPIVCLVKQTDICKRIAWLLSLPNVYDQQQHMIHVLIPSILIRFARHSLDISYEIVKTKGLLESLAKLVPCSAQILKLFRVLAERSRSHLLTLLNDLSILRLVDLQTAEMQLESLRLLLVLSCDCEKPQKMDQYLQQQQQLFRQQSESDFLACLQTRLQPSHSTRMAQCWIHFYLLNRSQEHEHVQQFLCQCVPIYQAADSLSKLDPGLLAALLHFALATDDNRQQLALDSLLQSCPVIQAVSHFQRFVFRHML</sequence>
<dbReference type="PANTHER" id="PTHR21483:SF18">
    <property type="entry name" value="RNA POLYMERASE II-ASSOCIATED PROTEIN 1"/>
    <property type="match status" value="1"/>
</dbReference>
<evidence type="ECO:0000259" key="1">
    <source>
        <dbReference type="Pfam" id="PF08620"/>
    </source>
</evidence>
<dbReference type="InterPro" id="IPR039913">
    <property type="entry name" value="RPAP1/Rba50"/>
</dbReference>
<feature type="domain" description="RPAP1 C-terminal" evidence="1">
    <location>
        <begin position="73"/>
        <end position="136"/>
    </location>
</feature>
<keyword evidence="3" id="KW-1185">Reference proteome</keyword>
<accession>A0ABD2QR41</accession>
<dbReference type="AlphaFoldDB" id="A0ABD2QR41"/>
<dbReference type="InterPro" id="IPR013929">
    <property type="entry name" value="RPAP1_C"/>
</dbReference>
<evidence type="ECO:0000313" key="3">
    <source>
        <dbReference type="Proteomes" id="UP001626550"/>
    </source>
</evidence>
<name>A0ABD2QR41_9PLAT</name>
<dbReference type="PANTHER" id="PTHR21483">
    <property type="entry name" value="RNA POLYMERASE II-ASSOCIATED PROTEIN 1"/>
    <property type="match status" value="1"/>
</dbReference>
<comment type="caution">
    <text evidence="2">The sequence shown here is derived from an EMBL/GenBank/DDBJ whole genome shotgun (WGS) entry which is preliminary data.</text>
</comment>